<evidence type="ECO:0000313" key="2">
    <source>
        <dbReference type="Proteomes" id="UP000016924"/>
    </source>
</evidence>
<dbReference type="OrthoDB" id="10309655at2759"/>
<dbReference type="AlphaFoldDB" id="R7Z5Q7"/>
<proteinExistence type="predicted"/>
<dbReference type="HOGENOM" id="CLU_1073679_0_0_1"/>
<dbReference type="GeneID" id="19905822"/>
<dbReference type="EMBL" id="JH767609">
    <property type="protein sequence ID" value="EON69251.1"/>
    <property type="molecule type" value="Genomic_DNA"/>
</dbReference>
<reference evidence="2" key="1">
    <citation type="submission" date="2012-06" db="EMBL/GenBank/DDBJ databases">
        <title>The genome sequence of Coniosporium apollinis CBS 100218.</title>
        <authorList>
            <consortium name="The Broad Institute Genome Sequencing Platform"/>
            <person name="Cuomo C."/>
            <person name="Gorbushina A."/>
            <person name="Noack S."/>
            <person name="Walker B."/>
            <person name="Young S.K."/>
            <person name="Zeng Q."/>
            <person name="Gargeya S."/>
            <person name="Fitzgerald M."/>
            <person name="Haas B."/>
            <person name="Abouelleil A."/>
            <person name="Alvarado L."/>
            <person name="Arachchi H.M."/>
            <person name="Berlin A.M."/>
            <person name="Chapman S.B."/>
            <person name="Goldberg J."/>
            <person name="Griggs A."/>
            <person name="Gujja S."/>
            <person name="Hansen M."/>
            <person name="Howarth C."/>
            <person name="Imamovic A."/>
            <person name="Larimer J."/>
            <person name="McCowan C."/>
            <person name="Montmayeur A."/>
            <person name="Murphy C."/>
            <person name="Neiman D."/>
            <person name="Pearson M."/>
            <person name="Priest M."/>
            <person name="Roberts A."/>
            <person name="Saif S."/>
            <person name="Shea T."/>
            <person name="Sisk P."/>
            <person name="Sykes S."/>
            <person name="Wortman J."/>
            <person name="Nusbaum C."/>
            <person name="Birren B."/>
        </authorList>
    </citation>
    <scope>NUCLEOTIDE SEQUENCE [LARGE SCALE GENOMIC DNA]</scope>
    <source>
        <strain evidence="2">CBS 100218</strain>
    </source>
</reference>
<dbReference type="RefSeq" id="XP_007784568.1">
    <property type="nucleotide sequence ID" value="XM_007786378.1"/>
</dbReference>
<accession>R7Z5Q7</accession>
<evidence type="ECO:0000313" key="1">
    <source>
        <dbReference type="EMBL" id="EON69251.1"/>
    </source>
</evidence>
<gene>
    <name evidence="1" type="ORF">W97_08511</name>
</gene>
<keyword evidence="2" id="KW-1185">Reference proteome</keyword>
<protein>
    <submittedName>
        <fullName evidence="1">Uncharacterized protein</fullName>
    </submittedName>
</protein>
<organism evidence="1 2">
    <name type="scientific">Coniosporium apollinis (strain CBS 100218)</name>
    <name type="common">Rock-inhabiting black yeast</name>
    <dbReference type="NCBI Taxonomy" id="1168221"/>
    <lineage>
        <taxon>Eukaryota</taxon>
        <taxon>Fungi</taxon>
        <taxon>Dikarya</taxon>
        <taxon>Ascomycota</taxon>
        <taxon>Pezizomycotina</taxon>
        <taxon>Dothideomycetes</taxon>
        <taxon>Dothideomycetes incertae sedis</taxon>
        <taxon>Coniosporium</taxon>
    </lineage>
</organism>
<sequence>MEVRSMILKELYVGNDGDSTKFYRPALAVCRQMRYEAIDMFFRHDVFHFRVDRWGVTQIGGPLPVDTFSNCGVHARAFVRHVELDFTLELEDGHPKGKGGQPFSSYIIEYEVKRYHMAHTQNCNAGLFFLADVGRLDRLGFWELRSVKIRFNDLGIFLGPTTVHFARSKSETSNDFRGRLLEVLELFFHNTPIRAQKVEILDVDPIAKALLESAIYLETQHRRAWPIRGEYIEDAGRPKSGLKMEARLERLALVMDDDK</sequence>
<name>R7Z5Q7_CONA1</name>
<dbReference type="Proteomes" id="UP000016924">
    <property type="component" value="Unassembled WGS sequence"/>
</dbReference>